<accession>A0ABP7X4S2</accession>
<dbReference type="InterPro" id="IPR050272">
    <property type="entry name" value="Isochorismatase-like_hydrls"/>
</dbReference>
<evidence type="ECO:0000313" key="3">
    <source>
        <dbReference type="EMBL" id="GAA4104637.1"/>
    </source>
</evidence>
<dbReference type="Proteomes" id="UP001500392">
    <property type="component" value="Unassembled WGS sequence"/>
</dbReference>
<proteinExistence type="predicted"/>
<keyword evidence="1" id="KW-0378">Hydrolase</keyword>
<organism evidence="3 4">
    <name type="scientific">Zhongshania borealis</name>
    <dbReference type="NCBI Taxonomy" id="889488"/>
    <lineage>
        <taxon>Bacteria</taxon>
        <taxon>Pseudomonadati</taxon>
        <taxon>Pseudomonadota</taxon>
        <taxon>Gammaproteobacteria</taxon>
        <taxon>Cellvibrionales</taxon>
        <taxon>Spongiibacteraceae</taxon>
        <taxon>Zhongshania</taxon>
    </lineage>
</organism>
<dbReference type="Gene3D" id="3.40.50.850">
    <property type="entry name" value="Isochorismatase-like"/>
    <property type="match status" value="1"/>
</dbReference>
<dbReference type="InterPro" id="IPR000868">
    <property type="entry name" value="Isochorismatase-like_dom"/>
</dbReference>
<reference evidence="4" key="1">
    <citation type="journal article" date="2019" name="Int. J. Syst. Evol. Microbiol.">
        <title>The Global Catalogue of Microorganisms (GCM) 10K type strain sequencing project: providing services to taxonomists for standard genome sequencing and annotation.</title>
        <authorList>
            <consortium name="The Broad Institute Genomics Platform"/>
            <consortium name="The Broad Institute Genome Sequencing Center for Infectious Disease"/>
            <person name="Wu L."/>
            <person name="Ma J."/>
        </authorList>
    </citation>
    <scope>NUCLEOTIDE SEQUENCE [LARGE SCALE GENOMIC DNA]</scope>
    <source>
        <strain evidence="4">JCM 17304</strain>
    </source>
</reference>
<dbReference type="Pfam" id="PF00857">
    <property type="entry name" value="Isochorismatase"/>
    <property type="match status" value="1"/>
</dbReference>
<name>A0ABP7X4S2_9GAMM</name>
<dbReference type="EMBL" id="BAABDM010000010">
    <property type="protein sequence ID" value="GAA4104637.1"/>
    <property type="molecule type" value="Genomic_DNA"/>
</dbReference>
<comment type="caution">
    <text evidence="3">The sequence shown here is derived from an EMBL/GenBank/DDBJ whole genome shotgun (WGS) entry which is preliminary data.</text>
</comment>
<dbReference type="PANTHER" id="PTHR43540:SF1">
    <property type="entry name" value="ISOCHORISMATASE HYDROLASE"/>
    <property type="match status" value="1"/>
</dbReference>
<evidence type="ECO:0000259" key="2">
    <source>
        <dbReference type="Pfam" id="PF00857"/>
    </source>
</evidence>
<protein>
    <submittedName>
        <fullName evidence="3">N-carbamoylsarcosine amidohydrolase</fullName>
    </submittedName>
</protein>
<dbReference type="InterPro" id="IPR036380">
    <property type="entry name" value="Isochorismatase-like_sf"/>
</dbReference>
<evidence type="ECO:0000256" key="1">
    <source>
        <dbReference type="ARBA" id="ARBA00022801"/>
    </source>
</evidence>
<gene>
    <name evidence="3" type="ORF">GCM10022414_33670</name>
</gene>
<keyword evidence="4" id="KW-1185">Reference proteome</keyword>
<feature type="domain" description="Isochorismatase-like" evidence="2">
    <location>
        <begin position="17"/>
        <end position="190"/>
    </location>
</feature>
<evidence type="ECO:0000313" key="4">
    <source>
        <dbReference type="Proteomes" id="UP001500392"/>
    </source>
</evidence>
<dbReference type="PANTHER" id="PTHR43540">
    <property type="entry name" value="PEROXYUREIDOACRYLATE/UREIDOACRYLATE AMIDOHYDROLASE-RELATED"/>
    <property type="match status" value="1"/>
</dbReference>
<sequence length="197" mass="21407">MSHNLERNSLGIVGRPALLLVDMINGFTSSRCPLGTDCPEVVAANARLLAAFRARGLPVVFTTVVYHRDDQAKVFRARIPALNCLTPDSEWVQVDPALQPIAGELLVEKQWASSFYGTELDAELKAMNVDTLIVTGLTTSGCVRATVVDGLQHDYVVIVAEEAVGDRNAEAHAANLFDMHAKYADVVKVDDVLHQLP</sequence>
<dbReference type="SUPFAM" id="SSF52499">
    <property type="entry name" value="Isochorismatase-like hydrolases"/>
    <property type="match status" value="1"/>
</dbReference>
<dbReference type="RefSeq" id="WP_344938299.1">
    <property type="nucleotide sequence ID" value="NZ_BAABDM010000010.1"/>
</dbReference>